<accession>A0A9D3U5C6</accession>
<comment type="caution">
    <text evidence="2">The sequence shown here is derived from an EMBL/GenBank/DDBJ whole genome shotgun (WGS) entry which is preliminary data.</text>
</comment>
<gene>
    <name evidence="2" type="ORF">J1N35_046192</name>
</gene>
<dbReference type="OrthoDB" id="1002264at2759"/>
<keyword evidence="3" id="KW-1185">Reference proteome</keyword>
<dbReference type="EMBL" id="JAIQCV010000098">
    <property type="protein sequence ID" value="KAH1030180.1"/>
    <property type="molecule type" value="Genomic_DNA"/>
</dbReference>
<feature type="compositionally biased region" description="Polar residues" evidence="1">
    <location>
        <begin position="24"/>
        <end position="40"/>
    </location>
</feature>
<organism evidence="2 3">
    <name type="scientific">Gossypium stocksii</name>
    <dbReference type="NCBI Taxonomy" id="47602"/>
    <lineage>
        <taxon>Eukaryota</taxon>
        <taxon>Viridiplantae</taxon>
        <taxon>Streptophyta</taxon>
        <taxon>Embryophyta</taxon>
        <taxon>Tracheophyta</taxon>
        <taxon>Spermatophyta</taxon>
        <taxon>Magnoliopsida</taxon>
        <taxon>eudicotyledons</taxon>
        <taxon>Gunneridae</taxon>
        <taxon>Pentapetalae</taxon>
        <taxon>rosids</taxon>
        <taxon>malvids</taxon>
        <taxon>Malvales</taxon>
        <taxon>Malvaceae</taxon>
        <taxon>Malvoideae</taxon>
        <taxon>Gossypium</taxon>
    </lineage>
</organism>
<evidence type="ECO:0000313" key="2">
    <source>
        <dbReference type="EMBL" id="KAH1030180.1"/>
    </source>
</evidence>
<dbReference type="Proteomes" id="UP000828251">
    <property type="component" value="Unassembled WGS sequence"/>
</dbReference>
<evidence type="ECO:0000313" key="3">
    <source>
        <dbReference type="Proteomes" id="UP000828251"/>
    </source>
</evidence>
<sequence length="175" mass="18910">MGFAGPDNVQTDSYHTALLEKPSDSNADSAYSVLTNSTSRPYNTKTSKAFLVYELAQSSSSSSSMEALLKEYMAKNDDVIQSQAASLRALENQVGQIASALSSRQQGALPSGTKNSRPQGKEHCKTITLRSGTQLLGVVNDAFVEEDSLDFIHKASSEPIVEQSTIENSKKKMLK</sequence>
<evidence type="ECO:0000256" key="1">
    <source>
        <dbReference type="SAM" id="MobiDB-lite"/>
    </source>
</evidence>
<name>A0A9D3U5C6_9ROSI</name>
<protein>
    <submittedName>
        <fullName evidence="2">Uncharacterized protein</fullName>
    </submittedName>
</protein>
<reference evidence="2 3" key="1">
    <citation type="journal article" date="2021" name="Plant Biotechnol. J.">
        <title>Multi-omics assisted identification of the key and species-specific regulatory components of drought-tolerant mechanisms in Gossypium stocksii.</title>
        <authorList>
            <person name="Yu D."/>
            <person name="Ke L."/>
            <person name="Zhang D."/>
            <person name="Wu Y."/>
            <person name="Sun Y."/>
            <person name="Mei J."/>
            <person name="Sun J."/>
            <person name="Sun Y."/>
        </authorList>
    </citation>
    <scope>NUCLEOTIDE SEQUENCE [LARGE SCALE GENOMIC DNA]</scope>
    <source>
        <strain evidence="3">cv. E1</strain>
        <tissue evidence="2">Leaf</tissue>
    </source>
</reference>
<feature type="region of interest" description="Disordered" evidence="1">
    <location>
        <begin position="18"/>
        <end position="40"/>
    </location>
</feature>
<dbReference type="AlphaFoldDB" id="A0A9D3U5C6"/>
<feature type="region of interest" description="Disordered" evidence="1">
    <location>
        <begin position="101"/>
        <end position="122"/>
    </location>
</feature>
<proteinExistence type="predicted"/>
<feature type="compositionally biased region" description="Polar residues" evidence="1">
    <location>
        <begin position="101"/>
        <end position="118"/>
    </location>
</feature>